<sequence length="188" mass="21129">MVKVIIHLHAIIVILILLQSSSTKLKQFMYEDPQAGLVLLDGDKSLDGTVILRFGTPVKQIGDTTCWDKTIYLRIIHPNASINLSISNHGIPDFNFCLDNETEFNYTTIWVFDQRLMLTFYNSSNIATSEIMGLFITFEGEVLRNENGEIIERARSGIIQTNIKVVTISAFYMLEKGFAIAYGPGVGF</sequence>
<dbReference type="Proteomes" id="UP000789405">
    <property type="component" value="Unassembled WGS sequence"/>
</dbReference>
<feature type="chain" id="PRO_5040323388" evidence="1">
    <location>
        <begin position="24"/>
        <end position="188"/>
    </location>
</feature>
<dbReference type="AlphaFoldDB" id="A0A9N9IUC6"/>
<evidence type="ECO:0000256" key="1">
    <source>
        <dbReference type="SAM" id="SignalP"/>
    </source>
</evidence>
<keyword evidence="1" id="KW-0732">Signal</keyword>
<name>A0A9N9IUC6_9GLOM</name>
<organism evidence="2 3">
    <name type="scientific">Dentiscutata erythropus</name>
    <dbReference type="NCBI Taxonomy" id="1348616"/>
    <lineage>
        <taxon>Eukaryota</taxon>
        <taxon>Fungi</taxon>
        <taxon>Fungi incertae sedis</taxon>
        <taxon>Mucoromycota</taxon>
        <taxon>Glomeromycotina</taxon>
        <taxon>Glomeromycetes</taxon>
        <taxon>Diversisporales</taxon>
        <taxon>Gigasporaceae</taxon>
        <taxon>Dentiscutata</taxon>
    </lineage>
</organism>
<protein>
    <submittedName>
        <fullName evidence="2">1840_t:CDS:1</fullName>
    </submittedName>
</protein>
<feature type="signal peptide" evidence="1">
    <location>
        <begin position="1"/>
        <end position="23"/>
    </location>
</feature>
<evidence type="ECO:0000313" key="2">
    <source>
        <dbReference type="EMBL" id="CAG8750536.1"/>
    </source>
</evidence>
<proteinExistence type="predicted"/>
<evidence type="ECO:0000313" key="3">
    <source>
        <dbReference type="Proteomes" id="UP000789405"/>
    </source>
</evidence>
<keyword evidence="3" id="KW-1185">Reference proteome</keyword>
<comment type="caution">
    <text evidence="2">The sequence shown here is derived from an EMBL/GenBank/DDBJ whole genome shotgun (WGS) entry which is preliminary data.</text>
</comment>
<dbReference type="EMBL" id="CAJVPY010015211">
    <property type="protein sequence ID" value="CAG8750536.1"/>
    <property type="molecule type" value="Genomic_DNA"/>
</dbReference>
<gene>
    <name evidence="2" type="ORF">DERYTH_LOCUS16851</name>
</gene>
<reference evidence="2" key="1">
    <citation type="submission" date="2021-06" db="EMBL/GenBank/DDBJ databases">
        <authorList>
            <person name="Kallberg Y."/>
            <person name="Tangrot J."/>
            <person name="Rosling A."/>
        </authorList>
    </citation>
    <scope>NUCLEOTIDE SEQUENCE</scope>
    <source>
        <strain evidence="2">MA453B</strain>
    </source>
</reference>
<accession>A0A9N9IUC6</accession>